<dbReference type="GO" id="GO:0003723">
    <property type="term" value="F:RNA binding"/>
    <property type="evidence" value="ECO:0007669"/>
    <property type="project" value="TreeGrafter"/>
</dbReference>
<dbReference type="GO" id="GO:0006364">
    <property type="term" value="P:rRNA processing"/>
    <property type="evidence" value="ECO:0007669"/>
    <property type="project" value="TreeGrafter"/>
</dbReference>
<name>A0A1A8VWH6_PLAOA</name>
<dbReference type="Gene3D" id="3.30.70.1730">
    <property type="match status" value="1"/>
</dbReference>
<dbReference type="PANTHER" id="PTHR45841:SF1">
    <property type="entry name" value="MRNA TURNOVER PROTEIN 4 HOMOLOG"/>
    <property type="match status" value="1"/>
</dbReference>
<evidence type="ECO:0000313" key="4">
    <source>
        <dbReference type="EMBL" id="SBS84858.1"/>
    </source>
</evidence>
<evidence type="ECO:0000313" key="6">
    <source>
        <dbReference type="Proteomes" id="UP000078546"/>
    </source>
</evidence>
<dbReference type="InterPro" id="IPR051742">
    <property type="entry name" value="Ribosome_Assembly_uL10"/>
</dbReference>
<gene>
    <name evidence="5" type="ORF">POVCU1_025680</name>
    <name evidence="4" type="ORF">POVCU2_0028350</name>
</gene>
<evidence type="ECO:0000313" key="7">
    <source>
        <dbReference type="Proteomes" id="UP000078560"/>
    </source>
</evidence>
<feature type="domain" description="Large ribosomal subunit protein uL10-like insertion" evidence="3">
    <location>
        <begin position="181"/>
        <end position="249"/>
    </location>
</feature>
<proteinExistence type="inferred from homology"/>
<comment type="similarity">
    <text evidence="1">Belongs to the universal ribosomal protein uL10 family.</text>
</comment>
<evidence type="ECO:0000256" key="2">
    <source>
        <dbReference type="SAM" id="MobiDB-lite"/>
    </source>
</evidence>
<dbReference type="Proteomes" id="UP000078560">
    <property type="component" value="Unassembled WGS sequence"/>
</dbReference>
<organism evidence="4 7">
    <name type="scientific">Plasmodium ovale curtisi</name>
    <dbReference type="NCBI Taxonomy" id="864141"/>
    <lineage>
        <taxon>Eukaryota</taxon>
        <taxon>Sar</taxon>
        <taxon>Alveolata</taxon>
        <taxon>Apicomplexa</taxon>
        <taxon>Aconoidasida</taxon>
        <taxon>Haemosporida</taxon>
        <taxon>Plasmodiidae</taxon>
        <taxon>Plasmodium</taxon>
        <taxon>Plasmodium (Plasmodium)</taxon>
    </lineage>
</organism>
<evidence type="ECO:0000259" key="3">
    <source>
        <dbReference type="Pfam" id="PF17777"/>
    </source>
</evidence>
<dbReference type="SUPFAM" id="SSF160369">
    <property type="entry name" value="Ribosomal protein L10-like"/>
    <property type="match status" value="1"/>
</dbReference>
<dbReference type="GO" id="GO:0042273">
    <property type="term" value="P:ribosomal large subunit biogenesis"/>
    <property type="evidence" value="ECO:0007669"/>
    <property type="project" value="TreeGrafter"/>
</dbReference>
<dbReference type="GO" id="GO:0000956">
    <property type="term" value="P:nuclear-transcribed mRNA catabolic process"/>
    <property type="evidence" value="ECO:0007669"/>
    <property type="project" value="TreeGrafter"/>
</dbReference>
<protein>
    <submittedName>
        <fullName evidence="4">Ribosome biogenesis protein MRT4, putative</fullName>
    </submittedName>
</protein>
<reference evidence="4" key="1">
    <citation type="submission" date="2016-05" db="EMBL/GenBank/DDBJ databases">
        <authorList>
            <person name="Lavstsen T."/>
            <person name="Jespersen J.S."/>
        </authorList>
    </citation>
    <scope>NUCLEOTIDE SEQUENCE [LARGE SCALE GENOMIC DNA]</scope>
</reference>
<accession>A0A1A8VWH6</accession>
<feature type="region of interest" description="Disordered" evidence="2">
    <location>
        <begin position="1"/>
        <end position="22"/>
    </location>
</feature>
<dbReference type="Pfam" id="PF17777">
    <property type="entry name" value="RL10P_insert"/>
    <property type="match status" value="1"/>
</dbReference>
<dbReference type="GO" id="GO:0030687">
    <property type="term" value="C:preribosome, large subunit precursor"/>
    <property type="evidence" value="ECO:0007669"/>
    <property type="project" value="TreeGrafter"/>
</dbReference>
<dbReference type="EMBL" id="FLQV01000469">
    <property type="protein sequence ID" value="SBS93438.1"/>
    <property type="molecule type" value="Genomic_DNA"/>
</dbReference>
<dbReference type="InterPro" id="IPR043141">
    <property type="entry name" value="Ribosomal_uL10-like_sf"/>
</dbReference>
<reference evidence="6 7" key="2">
    <citation type="submission" date="2016-05" db="EMBL/GenBank/DDBJ databases">
        <authorList>
            <person name="Naeem Raeece"/>
        </authorList>
    </citation>
    <scope>NUCLEOTIDE SEQUENCE [LARGE SCALE GENOMIC DNA]</scope>
</reference>
<dbReference type="PANTHER" id="PTHR45841">
    <property type="entry name" value="MRNA TURNOVER PROTEIN 4 MRTO4"/>
    <property type="match status" value="1"/>
</dbReference>
<dbReference type="InterPro" id="IPR043164">
    <property type="entry name" value="Ribosomal_uL10-like_insert_sf"/>
</dbReference>
<evidence type="ECO:0000256" key="1">
    <source>
        <dbReference type="ARBA" id="ARBA00008889"/>
    </source>
</evidence>
<dbReference type="InterPro" id="IPR040637">
    <property type="entry name" value="Ribosomal_uL10-like_insert"/>
</dbReference>
<dbReference type="Pfam" id="PF00466">
    <property type="entry name" value="Ribosomal_L10"/>
    <property type="match status" value="1"/>
</dbReference>
<dbReference type="EMBL" id="FLQU01000378">
    <property type="protein sequence ID" value="SBS84858.1"/>
    <property type="molecule type" value="Genomic_DNA"/>
</dbReference>
<dbReference type="GO" id="GO:0005730">
    <property type="term" value="C:nucleolus"/>
    <property type="evidence" value="ECO:0007669"/>
    <property type="project" value="TreeGrafter"/>
</dbReference>
<sequence>MATKRVLLKEKRKSNKQNGKPSKLSFTKLEARAETLHKRHCRRLILKPLKMPKSKRNTVISLTKVKKKLNKKEMKNVKLTELKKMIEIPNIYIYVLDVRTHSNNNLKNAIEYFKTSGGKFFIGKNKLMQLALGSSNKSEVKPNVSKISQLLVGNRILLITKDAPLRVIKFFNEYQPDEYIKHGNISTQDVTLKCGDILKVPVSMQKDLQKRRVNFDIVDEKIILRENKVLAEKNKLVSIENAKLLRMLNMKIAKFDIAVLGYWYFNNFVSLMHK</sequence>
<dbReference type="InterPro" id="IPR001790">
    <property type="entry name" value="Ribosomal_uL10"/>
</dbReference>
<dbReference type="Gene3D" id="3.90.105.20">
    <property type="match status" value="1"/>
</dbReference>
<dbReference type="AlphaFoldDB" id="A0A1A8VWH6"/>
<dbReference type="Proteomes" id="UP000078546">
    <property type="component" value="Unassembled WGS sequence"/>
</dbReference>
<evidence type="ECO:0000313" key="5">
    <source>
        <dbReference type="EMBL" id="SBS93438.1"/>
    </source>
</evidence>